<keyword evidence="2" id="KW-1185">Reference proteome</keyword>
<proteinExistence type="predicted"/>
<evidence type="ECO:0000256" key="1">
    <source>
        <dbReference type="SAM" id="MobiDB-lite"/>
    </source>
</evidence>
<reference evidence="3" key="1">
    <citation type="submission" date="2022-11" db="UniProtKB">
        <authorList>
            <consortium name="WormBaseParasite"/>
        </authorList>
    </citation>
    <scope>IDENTIFICATION</scope>
</reference>
<feature type="compositionally biased region" description="Basic residues" evidence="1">
    <location>
        <begin position="78"/>
        <end position="93"/>
    </location>
</feature>
<dbReference type="AlphaFoldDB" id="A0A914IAG5"/>
<name>A0A914IAG5_GLORO</name>
<feature type="compositionally biased region" description="Acidic residues" evidence="1">
    <location>
        <begin position="32"/>
        <end position="45"/>
    </location>
</feature>
<accession>A0A914IAG5</accession>
<sequence>MGDNARGKSVKGNKGHGGAGHFTIGQKKNGSVDEDAVWEAEDYEDQSDKPLKTQQRAEYFSRISIVMEKAREVGGRPICKHSDKKRPRNHRTHQTNAYYEGGGAPELIVNNPCELLEQKGPQKQSIF</sequence>
<dbReference type="WBParaSite" id="Gr19_v10_g8178.t1">
    <property type="protein sequence ID" value="Gr19_v10_g8178.t1"/>
    <property type="gene ID" value="Gr19_v10_g8178"/>
</dbReference>
<evidence type="ECO:0000313" key="3">
    <source>
        <dbReference type="WBParaSite" id="Gr19_v10_g8178.t1"/>
    </source>
</evidence>
<feature type="region of interest" description="Disordered" evidence="1">
    <location>
        <begin position="75"/>
        <end position="99"/>
    </location>
</feature>
<evidence type="ECO:0000313" key="2">
    <source>
        <dbReference type="Proteomes" id="UP000887572"/>
    </source>
</evidence>
<feature type="region of interest" description="Disordered" evidence="1">
    <location>
        <begin position="1"/>
        <end position="52"/>
    </location>
</feature>
<organism evidence="2 3">
    <name type="scientific">Globodera rostochiensis</name>
    <name type="common">Golden nematode worm</name>
    <name type="synonym">Heterodera rostochiensis</name>
    <dbReference type="NCBI Taxonomy" id="31243"/>
    <lineage>
        <taxon>Eukaryota</taxon>
        <taxon>Metazoa</taxon>
        <taxon>Ecdysozoa</taxon>
        <taxon>Nematoda</taxon>
        <taxon>Chromadorea</taxon>
        <taxon>Rhabditida</taxon>
        <taxon>Tylenchina</taxon>
        <taxon>Tylenchomorpha</taxon>
        <taxon>Tylenchoidea</taxon>
        <taxon>Heteroderidae</taxon>
        <taxon>Heteroderinae</taxon>
        <taxon>Globodera</taxon>
    </lineage>
</organism>
<dbReference type="Proteomes" id="UP000887572">
    <property type="component" value="Unplaced"/>
</dbReference>
<protein>
    <submittedName>
        <fullName evidence="3">Uncharacterized protein</fullName>
    </submittedName>
</protein>